<evidence type="ECO:0000313" key="10">
    <source>
        <dbReference type="EMBL" id="PCG68897.1"/>
    </source>
</evidence>
<sequence>MSKLLLLFACLVALAASKSSIYFHLEDAEYHFENFIREHGKEYASDEEKAERFEIFKENLRRANELNQQSEHTEFGITQFSDLTHDEFIQFATGLPANITEMANSCRMVTDEQVPNVQAPESHDWRDYNIVSRVKNQGQCGSCYTFSSTGNIESHYAKKYQKMVDLSEQQILDCDSGSGGCQGGFMTSAFSSIIQMGGIETESSYPYVARRQYCQFTPQRVVVQLSGCYQFNLRSQEKLKQLLYAIGPISIGVKAANFNAYRGGVMRDNVCNYKKVNHAILLVGYGVENGVPYWLAKNSWAESFGEGGYIKFERGEGKDSCGVMNSLMASAIVA</sequence>
<evidence type="ECO:0000256" key="2">
    <source>
        <dbReference type="ARBA" id="ARBA00022670"/>
    </source>
</evidence>
<dbReference type="InterPro" id="IPR025661">
    <property type="entry name" value="Pept_asp_AS"/>
</dbReference>
<protein>
    <submittedName>
        <fullName evidence="10">Uncharacterized protein</fullName>
    </submittedName>
</protein>
<dbReference type="Pfam" id="PF00112">
    <property type="entry name" value="Peptidase_C1"/>
    <property type="match status" value="1"/>
</dbReference>
<dbReference type="InterPro" id="IPR039417">
    <property type="entry name" value="Peptidase_C1A_papain-like"/>
</dbReference>
<evidence type="ECO:0000256" key="4">
    <source>
        <dbReference type="ARBA" id="ARBA00022807"/>
    </source>
</evidence>
<dbReference type="CDD" id="cd02248">
    <property type="entry name" value="Peptidase_C1A"/>
    <property type="match status" value="1"/>
</dbReference>
<accession>A0A2A4J9U5</accession>
<keyword evidence="3" id="KW-0378">Hydrolase</keyword>
<keyword evidence="4" id="KW-0788">Thiol protease</keyword>
<dbReference type="PANTHER" id="PTHR12411">
    <property type="entry name" value="CYSTEINE PROTEASE FAMILY C1-RELATED"/>
    <property type="match status" value="1"/>
</dbReference>
<evidence type="ECO:0000259" key="8">
    <source>
        <dbReference type="SMART" id="SM00645"/>
    </source>
</evidence>
<comment type="caution">
    <text evidence="10">The sequence shown here is derived from an EMBL/GenBank/DDBJ whole genome shotgun (WGS) entry which is preliminary data.</text>
</comment>
<dbReference type="PROSITE" id="PS00639">
    <property type="entry name" value="THIOL_PROTEASE_HIS"/>
    <property type="match status" value="1"/>
</dbReference>
<evidence type="ECO:0000256" key="6">
    <source>
        <dbReference type="ARBA" id="ARBA00023157"/>
    </source>
</evidence>
<keyword evidence="2" id="KW-0645">Protease</keyword>
<dbReference type="InterPro" id="IPR013128">
    <property type="entry name" value="Peptidase_C1A"/>
</dbReference>
<dbReference type="FunFam" id="3.90.70.10:FF:000332">
    <property type="entry name" value="Cathepsin L1"/>
    <property type="match status" value="1"/>
</dbReference>
<dbReference type="GO" id="GO:0008234">
    <property type="term" value="F:cysteine-type peptidase activity"/>
    <property type="evidence" value="ECO:0007669"/>
    <property type="project" value="UniProtKB-KW"/>
</dbReference>
<dbReference type="STRING" id="7102.A0A2A4J9U5"/>
<dbReference type="AlphaFoldDB" id="A0A2A4J9U5"/>
<dbReference type="SMART" id="SM00645">
    <property type="entry name" value="Pept_C1"/>
    <property type="match status" value="1"/>
</dbReference>
<dbReference type="PROSITE" id="PS00640">
    <property type="entry name" value="THIOL_PROTEASE_ASN"/>
    <property type="match status" value="1"/>
</dbReference>
<evidence type="ECO:0000259" key="9">
    <source>
        <dbReference type="SMART" id="SM00848"/>
    </source>
</evidence>
<feature type="domain" description="Cathepsin propeptide inhibitor" evidence="9">
    <location>
        <begin position="32"/>
        <end position="88"/>
    </location>
</feature>
<dbReference type="InterPro" id="IPR000668">
    <property type="entry name" value="Peptidase_C1A_C"/>
</dbReference>
<dbReference type="InterPro" id="IPR025660">
    <property type="entry name" value="Pept_his_AS"/>
</dbReference>
<reference evidence="10" key="1">
    <citation type="submission" date="2017-09" db="EMBL/GenBank/DDBJ databases">
        <title>Contemporary evolution of a Lepidopteran species, Heliothis virescens, in response to modern agricultural practices.</title>
        <authorList>
            <person name="Fritz M.L."/>
            <person name="Deyonke A.M."/>
            <person name="Papanicolaou A."/>
            <person name="Micinski S."/>
            <person name="Westbrook J."/>
            <person name="Gould F."/>
        </authorList>
    </citation>
    <scope>NUCLEOTIDE SEQUENCE [LARGE SCALE GENOMIC DNA]</scope>
    <source>
        <strain evidence="10">HvINT-</strain>
        <tissue evidence="10">Whole body</tissue>
    </source>
</reference>
<proteinExistence type="inferred from homology"/>
<feature type="domain" description="Peptidase C1A papain C-terminal" evidence="8">
    <location>
        <begin position="119"/>
        <end position="332"/>
    </location>
</feature>
<dbReference type="PROSITE" id="PS00139">
    <property type="entry name" value="THIOL_PROTEASE_CYS"/>
    <property type="match status" value="1"/>
</dbReference>
<evidence type="ECO:0000256" key="1">
    <source>
        <dbReference type="ARBA" id="ARBA00008455"/>
    </source>
</evidence>
<gene>
    <name evidence="10" type="ORF">B5V51_4761</name>
</gene>
<organism evidence="10">
    <name type="scientific">Heliothis virescens</name>
    <name type="common">Tobacco budworm moth</name>
    <dbReference type="NCBI Taxonomy" id="7102"/>
    <lineage>
        <taxon>Eukaryota</taxon>
        <taxon>Metazoa</taxon>
        <taxon>Ecdysozoa</taxon>
        <taxon>Arthropoda</taxon>
        <taxon>Hexapoda</taxon>
        <taxon>Insecta</taxon>
        <taxon>Pterygota</taxon>
        <taxon>Neoptera</taxon>
        <taxon>Endopterygota</taxon>
        <taxon>Lepidoptera</taxon>
        <taxon>Glossata</taxon>
        <taxon>Ditrysia</taxon>
        <taxon>Noctuoidea</taxon>
        <taxon>Noctuidae</taxon>
        <taxon>Heliothinae</taxon>
        <taxon>Heliothis</taxon>
    </lineage>
</organism>
<dbReference type="PRINTS" id="PR00705">
    <property type="entry name" value="PAPAIN"/>
</dbReference>
<evidence type="ECO:0000256" key="5">
    <source>
        <dbReference type="ARBA" id="ARBA00023145"/>
    </source>
</evidence>
<dbReference type="InterPro" id="IPR000169">
    <property type="entry name" value="Pept_cys_AS"/>
</dbReference>
<keyword evidence="7" id="KW-0732">Signal</keyword>
<dbReference type="InterPro" id="IPR038765">
    <property type="entry name" value="Papain-like_cys_pep_sf"/>
</dbReference>
<keyword evidence="6" id="KW-1015">Disulfide bond</keyword>
<keyword evidence="5" id="KW-0865">Zymogen</keyword>
<feature type="signal peptide" evidence="7">
    <location>
        <begin position="1"/>
        <end position="17"/>
    </location>
</feature>
<dbReference type="GO" id="GO:0006508">
    <property type="term" value="P:proteolysis"/>
    <property type="evidence" value="ECO:0007669"/>
    <property type="project" value="UniProtKB-KW"/>
</dbReference>
<dbReference type="Gene3D" id="3.90.70.10">
    <property type="entry name" value="Cysteine proteinases"/>
    <property type="match status" value="1"/>
</dbReference>
<evidence type="ECO:0000256" key="7">
    <source>
        <dbReference type="SAM" id="SignalP"/>
    </source>
</evidence>
<dbReference type="SUPFAM" id="SSF54001">
    <property type="entry name" value="Cysteine proteinases"/>
    <property type="match status" value="1"/>
</dbReference>
<name>A0A2A4J9U5_HELVI</name>
<evidence type="ECO:0000256" key="3">
    <source>
        <dbReference type="ARBA" id="ARBA00022801"/>
    </source>
</evidence>
<dbReference type="SMART" id="SM00848">
    <property type="entry name" value="Inhibitor_I29"/>
    <property type="match status" value="1"/>
</dbReference>
<dbReference type="InterPro" id="IPR013201">
    <property type="entry name" value="Prot_inhib_I29"/>
</dbReference>
<dbReference type="Pfam" id="PF08246">
    <property type="entry name" value="Inhibitor_I29"/>
    <property type="match status" value="1"/>
</dbReference>
<comment type="similarity">
    <text evidence="1">Belongs to the peptidase C1 family.</text>
</comment>
<dbReference type="EMBL" id="NWSH01002213">
    <property type="protein sequence ID" value="PCG68897.1"/>
    <property type="molecule type" value="Genomic_DNA"/>
</dbReference>
<feature type="chain" id="PRO_5018608313" evidence="7">
    <location>
        <begin position="18"/>
        <end position="334"/>
    </location>
</feature>